<evidence type="ECO:0000313" key="1">
    <source>
        <dbReference type="EMBL" id="KRK94874.1"/>
    </source>
</evidence>
<accession>A0A0R1LRJ5</accession>
<comment type="caution">
    <text evidence="1">The sequence shown here is derived from an EMBL/GenBank/DDBJ whole genome shotgun (WGS) entry which is preliminary data.</text>
</comment>
<dbReference type="EMBL" id="AZDV01000026">
    <property type="protein sequence ID" value="KRK94874.1"/>
    <property type="molecule type" value="Genomic_DNA"/>
</dbReference>
<name>A0A0R1LRJ5_9LACO</name>
<sequence length="83" mass="9186">MADKTEKTEAPEEDALKVGDYIKAKKFGPLEHNFTGEITKVYDNSVLVEIRDYNPADKTAVGDMNNRAVVRKSTAKLTSAPKD</sequence>
<dbReference type="OrthoDB" id="2247035at2"/>
<evidence type="ECO:0008006" key="3">
    <source>
        <dbReference type="Google" id="ProtNLM"/>
    </source>
</evidence>
<dbReference type="AlphaFoldDB" id="A0A0R1LRJ5"/>
<dbReference type="RefSeq" id="WP_057804213.1">
    <property type="nucleotide sequence ID" value="NZ_AZDV01000026.1"/>
</dbReference>
<evidence type="ECO:0000313" key="2">
    <source>
        <dbReference type="Proteomes" id="UP000051955"/>
    </source>
</evidence>
<protein>
    <recommendedName>
        <fullName evidence="3">DUF2187 domain-containing protein</fullName>
    </recommendedName>
</protein>
<reference evidence="1 2" key="1">
    <citation type="journal article" date="2015" name="Genome Announc.">
        <title>Expanding the biotechnology potential of lactobacilli through comparative genomics of 213 strains and associated genera.</title>
        <authorList>
            <person name="Sun Z."/>
            <person name="Harris H.M."/>
            <person name="McCann A."/>
            <person name="Guo C."/>
            <person name="Argimon S."/>
            <person name="Zhang W."/>
            <person name="Yang X."/>
            <person name="Jeffery I.B."/>
            <person name="Cooney J.C."/>
            <person name="Kagawa T.F."/>
            <person name="Liu W."/>
            <person name="Song Y."/>
            <person name="Salvetti E."/>
            <person name="Wrobel A."/>
            <person name="Rasinkangas P."/>
            <person name="Parkhill J."/>
            <person name="Rea M.C."/>
            <person name="O'Sullivan O."/>
            <person name="Ritari J."/>
            <person name="Douillard F.P."/>
            <person name="Paul Ross R."/>
            <person name="Yang R."/>
            <person name="Briner A.E."/>
            <person name="Felis G.E."/>
            <person name="de Vos W.M."/>
            <person name="Barrangou R."/>
            <person name="Klaenhammer T.R."/>
            <person name="Caufield P.W."/>
            <person name="Cui Y."/>
            <person name="Zhang H."/>
            <person name="O'Toole P.W."/>
        </authorList>
    </citation>
    <scope>NUCLEOTIDE SEQUENCE [LARGE SCALE GENOMIC DNA]</scope>
    <source>
        <strain evidence="1 2">DSM 19394</strain>
    </source>
</reference>
<dbReference type="PATRIC" id="fig|1423715.3.peg.880"/>
<dbReference type="STRING" id="1423715.FD25_GL000852"/>
<dbReference type="Proteomes" id="UP000051955">
    <property type="component" value="Unassembled WGS sequence"/>
</dbReference>
<proteinExistence type="predicted"/>
<keyword evidence="2" id="KW-1185">Reference proteome</keyword>
<gene>
    <name evidence="1" type="ORF">FD25_GL000852</name>
</gene>
<organism evidence="1 2">
    <name type="scientific">Levilactobacillus acidifarinae DSM 19394 = JCM 15949</name>
    <dbReference type="NCBI Taxonomy" id="1423715"/>
    <lineage>
        <taxon>Bacteria</taxon>
        <taxon>Bacillati</taxon>
        <taxon>Bacillota</taxon>
        <taxon>Bacilli</taxon>
        <taxon>Lactobacillales</taxon>
        <taxon>Lactobacillaceae</taxon>
        <taxon>Levilactobacillus</taxon>
    </lineage>
</organism>